<keyword evidence="2" id="KW-1185">Reference proteome</keyword>
<protein>
    <submittedName>
        <fullName evidence="1">Protein LONGIFOLIA 1</fullName>
    </submittedName>
</protein>
<accession>A0ABD1UDA3</accession>
<gene>
    <name evidence="1" type="ORF">Fot_26944</name>
</gene>
<dbReference type="AlphaFoldDB" id="A0ABD1UDA3"/>
<proteinExistence type="predicted"/>
<evidence type="ECO:0000313" key="2">
    <source>
        <dbReference type="Proteomes" id="UP001604277"/>
    </source>
</evidence>
<organism evidence="1 2">
    <name type="scientific">Forsythia ovata</name>
    <dbReference type="NCBI Taxonomy" id="205694"/>
    <lineage>
        <taxon>Eukaryota</taxon>
        <taxon>Viridiplantae</taxon>
        <taxon>Streptophyta</taxon>
        <taxon>Embryophyta</taxon>
        <taxon>Tracheophyta</taxon>
        <taxon>Spermatophyta</taxon>
        <taxon>Magnoliopsida</taxon>
        <taxon>eudicotyledons</taxon>
        <taxon>Gunneridae</taxon>
        <taxon>Pentapetalae</taxon>
        <taxon>asterids</taxon>
        <taxon>lamiids</taxon>
        <taxon>Lamiales</taxon>
        <taxon>Oleaceae</taxon>
        <taxon>Forsythieae</taxon>
        <taxon>Forsythia</taxon>
    </lineage>
</organism>
<dbReference type="InterPro" id="IPR033334">
    <property type="entry name" value="LNG1/2"/>
</dbReference>
<evidence type="ECO:0000313" key="1">
    <source>
        <dbReference type="EMBL" id="KAL2523021.1"/>
    </source>
</evidence>
<dbReference type="PANTHER" id="PTHR31680">
    <property type="entry name" value="LONGIFOLIA PROTEIN"/>
    <property type="match status" value="1"/>
</dbReference>
<dbReference type="Proteomes" id="UP001604277">
    <property type="component" value="Unassembled WGS sequence"/>
</dbReference>
<dbReference type="EMBL" id="JBFOLJ010000007">
    <property type="protein sequence ID" value="KAL2523021.1"/>
    <property type="molecule type" value="Genomic_DNA"/>
</dbReference>
<reference evidence="2" key="1">
    <citation type="submission" date="2024-07" db="EMBL/GenBank/DDBJ databases">
        <title>Two chromosome-level genome assemblies of Korean endemic species Abeliophyllum distichum and Forsythia ovata (Oleaceae).</title>
        <authorList>
            <person name="Jang H."/>
        </authorList>
    </citation>
    <scope>NUCLEOTIDE SEQUENCE [LARGE SCALE GENOMIC DNA]</scope>
</reference>
<comment type="caution">
    <text evidence="1">The sequence shown here is derived from an EMBL/GenBank/DDBJ whole genome shotgun (WGS) entry which is preliminary data.</text>
</comment>
<name>A0ABD1UDA3_9LAMI</name>
<dbReference type="PANTHER" id="PTHR31680:SF20">
    <property type="entry name" value="PROTEIN LONGIFOLIA 2-LIKE"/>
    <property type="match status" value="1"/>
</dbReference>
<sequence>MSESNISLISHIETEVESLAHSIEMNAKQHHEPIHRNSAARLREHTITVELPTTMLEQPSPVSVLDAAFCRDDSPSPVKKISTAFRDDESPNSDDAEWHVENLNGLPDCKRFHHRKLDMIEDLVHKLRLLNPTPYEDTLDHTAFMYESPNPNLRYITKILLASGLLRDVISVPTVNQHHSSYHLINPDLFDVLRTN</sequence>